<name>A0A495J9P8_9SPHI</name>
<dbReference type="PANTHER" id="PTHR36919:SF2">
    <property type="entry name" value="BLL6627 PROTEIN"/>
    <property type="match status" value="1"/>
</dbReference>
<evidence type="ECO:0000259" key="2">
    <source>
        <dbReference type="Pfam" id="PF09917"/>
    </source>
</evidence>
<organism evidence="3 4">
    <name type="scientific">Mucilaginibacter gracilis</name>
    <dbReference type="NCBI Taxonomy" id="423350"/>
    <lineage>
        <taxon>Bacteria</taxon>
        <taxon>Pseudomonadati</taxon>
        <taxon>Bacteroidota</taxon>
        <taxon>Sphingobacteriia</taxon>
        <taxon>Sphingobacteriales</taxon>
        <taxon>Sphingobacteriaceae</taxon>
        <taxon>Mucilaginibacter</taxon>
    </lineage>
</organism>
<evidence type="ECO:0000313" key="4">
    <source>
        <dbReference type="Proteomes" id="UP000268007"/>
    </source>
</evidence>
<dbReference type="EMBL" id="RBKU01000001">
    <property type="protein sequence ID" value="RKR85208.1"/>
    <property type="molecule type" value="Genomic_DNA"/>
</dbReference>
<proteinExistence type="predicted"/>
<keyword evidence="1" id="KW-0732">Signal</keyword>
<dbReference type="OrthoDB" id="9814399at2"/>
<evidence type="ECO:0000256" key="1">
    <source>
        <dbReference type="SAM" id="SignalP"/>
    </source>
</evidence>
<dbReference type="Pfam" id="PF09917">
    <property type="entry name" value="DUF2147"/>
    <property type="match status" value="1"/>
</dbReference>
<protein>
    <submittedName>
        <fullName evidence="3">Uncharacterized protein DUF2147</fullName>
    </submittedName>
</protein>
<feature type="domain" description="DUF2147" evidence="2">
    <location>
        <begin position="27"/>
        <end position="140"/>
    </location>
</feature>
<reference evidence="3 4" key="1">
    <citation type="submission" date="2018-10" db="EMBL/GenBank/DDBJ databases">
        <title>Genomic Encyclopedia of Archaeal and Bacterial Type Strains, Phase II (KMG-II): from individual species to whole genera.</title>
        <authorList>
            <person name="Goeker M."/>
        </authorList>
    </citation>
    <scope>NUCLEOTIDE SEQUENCE [LARGE SCALE GENOMIC DNA]</scope>
    <source>
        <strain evidence="3 4">DSM 18602</strain>
    </source>
</reference>
<dbReference type="AlphaFoldDB" id="A0A495J9P8"/>
<accession>A0A495J9P8</accession>
<feature type="signal peptide" evidence="1">
    <location>
        <begin position="1"/>
        <end position="19"/>
    </location>
</feature>
<gene>
    <name evidence="3" type="ORF">BDD43_5470</name>
</gene>
<sequence length="142" mass="15754">MKKMIMVMLCITVSVSALAQNCDAIVGKWLNPSGEGQVQIYKKGDKFFGKLAWIKFPNDEAGKPKTDKLNPDPALKSRPELGLELLQSFTCDGNTYVDGTIYDPKSGKTYSCKMTLKGDVLKIRGYIGISLLGRTEEWTKVK</sequence>
<keyword evidence="4" id="KW-1185">Reference proteome</keyword>
<dbReference type="Proteomes" id="UP000268007">
    <property type="component" value="Unassembled WGS sequence"/>
</dbReference>
<evidence type="ECO:0000313" key="3">
    <source>
        <dbReference type="EMBL" id="RKR85208.1"/>
    </source>
</evidence>
<dbReference type="Gene3D" id="2.40.128.520">
    <property type="match status" value="1"/>
</dbReference>
<dbReference type="PANTHER" id="PTHR36919">
    <property type="entry name" value="BLR1215 PROTEIN"/>
    <property type="match status" value="1"/>
</dbReference>
<dbReference type="RefSeq" id="WP_121201277.1">
    <property type="nucleotide sequence ID" value="NZ_RBKU01000001.1"/>
</dbReference>
<dbReference type="InterPro" id="IPR019223">
    <property type="entry name" value="DUF2147"/>
</dbReference>
<comment type="caution">
    <text evidence="3">The sequence shown here is derived from an EMBL/GenBank/DDBJ whole genome shotgun (WGS) entry which is preliminary data.</text>
</comment>
<feature type="chain" id="PRO_5019789867" evidence="1">
    <location>
        <begin position="20"/>
        <end position="142"/>
    </location>
</feature>